<protein>
    <submittedName>
        <fullName evidence="1">Uncharacterized protein</fullName>
    </submittedName>
</protein>
<organism evidence="1 2">
    <name type="scientific">Dermacentor silvarum</name>
    <name type="common">Tick</name>
    <dbReference type="NCBI Taxonomy" id="543639"/>
    <lineage>
        <taxon>Eukaryota</taxon>
        <taxon>Metazoa</taxon>
        <taxon>Ecdysozoa</taxon>
        <taxon>Arthropoda</taxon>
        <taxon>Chelicerata</taxon>
        <taxon>Arachnida</taxon>
        <taxon>Acari</taxon>
        <taxon>Parasitiformes</taxon>
        <taxon>Ixodida</taxon>
        <taxon>Ixodoidea</taxon>
        <taxon>Ixodidae</taxon>
        <taxon>Rhipicephalinae</taxon>
        <taxon>Dermacentor</taxon>
    </lineage>
</organism>
<evidence type="ECO:0000313" key="2">
    <source>
        <dbReference type="Proteomes" id="UP000821865"/>
    </source>
</evidence>
<comment type="caution">
    <text evidence="1">The sequence shown here is derived from an EMBL/GenBank/DDBJ whole genome shotgun (WGS) entry which is preliminary data.</text>
</comment>
<name>A0ACB8C235_DERSI</name>
<proteinExistence type="predicted"/>
<gene>
    <name evidence="1" type="ORF">HPB49_004660</name>
</gene>
<dbReference type="EMBL" id="CM023478">
    <property type="protein sequence ID" value="KAH7932888.1"/>
    <property type="molecule type" value="Genomic_DNA"/>
</dbReference>
<keyword evidence="2" id="KW-1185">Reference proteome</keyword>
<accession>A0ACB8C235</accession>
<reference evidence="1" key="1">
    <citation type="submission" date="2020-05" db="EMBL/GenBank/DDBJ databases">
        <title>Large-scale comparative analyses of tick genomes elucidate their genetic diversity and vector capacities.</title>
        <authorList>
            <person name="Jia N."/>
            <person name="Wang J."/>
            <person name="Shi W."/>
            <person name="Du L."/>
            <person name="Sun Y."/>
            <person name="Zhan W."/>
            <person name="Jiang J."/>
            <person name="Wang Q."/>
            <person name="Zhang B."/>
            <person name="Ji P."/>
            <person name="Sakyi L.B."/>
            <person name="Cui X."/>
            <person name="Yuan T."/>
            <person name="Jiang B."/>
            <person name="Yang W."/>
            <person name="Lam T.T.-Y."/>
            <person name="Chang Q."/>
            <person name="Ding S."/>
            <person name="Wang X."/>
            <person name="Zhu J."/>
            <person name="Ruan X."/>
            <person name="Zhao L."/>
            <person name="Wei J."/>
            <person name="Que T."/>
            <person name="Du C."/>
            <person name="Cheng J."/>
            <person name="Dai P."/>
            <person name="Han X."/>
            <person name="Huang E."/>
            <person name="Gao Y."/>
            <person name="Liu J."/>
            <person name="Shao H."/>
            <person name="Ye R."/>
            <person name="Li L."/>
            <person name="Wei W."/>
            <person name="Wang X."/>
            <person name="Wang C."/>
            <person name="Yang T."/>
            <person name="Huo Q."/>
            <person name="Li W."/>
            <person name="Guo W."/>
            <person name="Chen H."/>
            <person name="Zhou L."/>
            <person name="Ni X."/>
            <person name="Tian J."/>
            <person name="Zhou Y."/>
            <person name="Sheng Y."/>
            <person name="Liu T."/>
            <person name="Pan Y."/>
            <person name="Xia L."/>
            <person name="Li J."/>
            <person name="Zhao F."/>
            <person name="Cao W."/>
        </authorList>
    </citation>
    <scope>NUCLEOTIDE SEQUENCE</scope>
    <source>
        <strain evidence="1">Dsil-2018</strain>
    </source>
</reference>
<sequence length="666" mass="72382">MQLISQEIQAPAVSSASDAHGGSTLDQIAVKQSSNTNVLVVATFLGAAFSTFLLGLMVLAGFGRSTVGRSSENVSAFCCPDEARAVLRGLNASIDPCEDFYGYVCSTVDAGISVRLPPTIRVALKRRRLELAAVGAGTTAVGRMLASFKKHFLARDELFQEEIADFAAAIVGTGLANQRMNASRMVRFFAELSLRYGLPGVLSFSVPKVGTTLSIERNADCFLDDDHSFVAPGLHTVNGALNASITADELAQLEKNLPVSPRVDAPRALSQELGISPFSALSERDWAAIVDDVIRPAYPNLTFVATRQEEILSGVLSFLVDPVRQPAAVAYAVVCTAVKSLEKIDNGEASLREHPKRISCTVLGICEIEDKIVVDAVRSQHMDNHIRATFAKTRTNVIRRAKGHPMFDGTSKQEIAGELAKLKLMLPEETIAADLPFPNLSKTFAHNLLAARSYVFDVRRAKLARKIPSAESLSLPTLVRNGDVIYVPTNMYALLDHEAHRPVAIDTPVLGMEMAYQMWSFLLEPGLRPWSPKTRENIDIRLECFTQRYFNGSDNRKSQDTATAALAVASAIDAAATAQWNTIGIVDNTKVSAGRLVYITWARDRCASLPGMMLRVDVNIVLRNSPAFDKTFECSKRSPMAQRICCIETCLGGTALIGSMRSFLAP</sequence>
<dbReference type="Proteomes" id="UP000821865">
    <property type="component" value="Chromosome 9"/>
</dbReference>
<evidence type="ECO:0000313" key="1">
    <source>
        <dbReference type="EMBL" id="KAH7932888.1"/>
    </source>
</evidence>